<dbReference type="PANTHER" id="PTHR44520:SF2">
    <property type="entry name" value="RESPONSE REGULATOR RCP1"/>
    <property type="match status" value="1"/>
</dbReference>
<proteinExistence type="predicted"/>
<dbReference type="Proteomes" id="UP000779507">
    <property type="component" value="Unassembled WGS sequence"/>
</dbReference>
<organism evidence="3 4">
    <name type="scientific">Hymenobacter caeli</name>
    <dbReference type="NCBI Taxonomy" id="2735894"/>
    <lineage>
        <taxon>Bacteria</taxon>
        <taxon>Pseudomonadati</taxon>
        <taxon>Bacteroidota</taxon>
        <taxon>Cytophagia</taxon>
        <taxon>Cytophagales</taxon>
        <taxon>Hymenobacteraceae</taxon>
        <taxon>Hymenobacter</taxon>
    </lineage>
</organism>
<name>A0ABX2FK39_9BACT</name>
<feature type="domain" description="Response regulatory" evidence="2">
    <location>
        <begin position="6"/>
        <end position="131"/>
    </location>
</feature>
<dbReference type="RefSeq" id="WP_173807974.1">
    <property type="nucleotide sequence ID" value="NZ_JABSNP010000001.1"/>
</dbReference>
<dbReference type="InterPro" id="IPR011006">
    <property type="entry name" value="CheY-like_superfamily"/>
</dbReference>
<evidence type="ECO:0000313" key="3">
    <source>
        <dbReference type="EMBL" id="NRT17208.1"/>
    </source>
</evidence>
<dbReference type="PROSITE" id="PS50110">
    <property type="entry name" value="RESPONSE_REGULATORY"/>
    <property type="match status" value="1"/>
</dbReference>
<keyword evidence="4" id="KW-1185">Reference proteome</keyword>
<dbReference type="Gene3D" id="3.40.50.2300">
    <property type="match status" value="1"/>
</dbReference>
<dbReference type="SMART" id="SM00448">
    <property type="entry name" value="REC"/>
    <property type="match status" value="1"/>
</dbReference>
<evidence type="ECO:0000256" key="1">
    <source>
        <dbReference type="PROSITE-ProRule" id="PRU00169"/>
    </source>
</evidence>
<comment type="caution">
    <text evidence="3">The sequence shown here is derived from an EMBL/GenBank/DDBJ whole genome shotgun (WGS) entry which is preliminary data.</text>
</comment>
<reference evidence="3 4" key="1">
    <citation type="submission" date="2020-05" db="EMBL/GenBank/DDBJ databases">
        <title>Genomic Encyclopedia of Type Strains, Phase IV (KMG-V): Genome sequencing to study the core and pangenomes of soil and plant-associated prokaryotes.</title>
        <authorList>
            <person name="Whitman W."/>
        </authorList>
    </citation>
    <scope>NUCLEOTIDE SEQUENCE [LARGE SCALE GENOMIC DNA]</scope>
    <source>
        <strain evidence="3 4">9A</strain>
    </source>
</reference>
<keyword evidence="1" id="KW-0597">Phosphoprotein</keyword>
<gene>
    <name evidence="3" type="ORF">HNP98_000011</name>
</gene>
<dbReference type="InterPro" id="IPR052893">
    <property type="entry name" value="TCS_response_regulator"/>
</dbReference>
<protein>
    <submittedName>
        <fullName evidence="3">CheY-like chemotaxis protein</fullName>
    </submittedName>
</protein>
<dbReference type="InterPro" id="IPR001789">
    <property type="entry name" value="Sig_transdc_resp-reg_receiver"/>
</dbReference>
<dbReference type="Pfam" id="PF00072">
    <property type="entry name" value="Response_reg"/>
    <property type="match status" value="1"/>
</dbReference>
<dbReference type="SUPFAM" id="SSF52172">
    <property type="entry name" value="CheY-like"/>
    <property type="match status" value="1"/>
</dbReference>
<sequence length="137" mass="14537">MNKLSSVLLVDDDPTTNFVSEHLLRALGVTEHILVAHNGEEALAQLARACPPLGPACPALILLDVNMPVMSGIEFLEAYYPQPPSPPTVVVVLTTTTHPGDLARLAGFPVAEVITKPLTLGKLEALMQQHFRAPGAG</sequence>
<feature type="modified residue" description="4-aspartylphosphate" evidence="1">
    <location>
        <position position="64"/>
    </location>
</feature>
<evidence type="ECO:0000313" key="4">
    <source>
        <dbReference type="Proteomes" id="UP000779507"/>
    </source>
</evidence>
<evidence type="ECO:0000259" key="2">
    <source>
        <dbReference type="PROSITE" id="PS50110"/>
    </source>
</evidence>
<dbReference type="PANTHER" id="PTHR44520">
    <property type="entry name" value="RESPONSE REGULATOR RCP1-RELATED"/>
    <property type="match status" value="1"/>
</dbReference>
<accession>A0ABX2FK39</accession>
<dbReference type="EMBL" id="JABSNP010000001">
    <property type="protein sequence ID" value="NRT17208.1"/>
    <property type="molecule type" value="Genomic_DNA"/>
</dbReference>